<feature type="transmembrane region" description="Helical" evidence="1">
    <location>
        <begin position="110"/>
        <end position="127"/>
    </location>
</feature>
<organism evidence="2 3">
    <name type="scientific">Providencia rettgeri</name>
    <dbReference type="NCBI Taxonomy" id="587"/>
    <lineage>
        <taxon>Bacteria</taxon>
        <taxon>Pseudomonadati</taxon>
        <taxon>Pseudomonadota</taxon>
        <taxon>Gammaproteobacteria</taxon>
        <taxon>Enterobacterales</taxon>
        <taxon>Morganellaceae</taxon>
        <taxon>Providencia</taxon>
    </lineage>
</organism>
<proteinExistence type="predicted"/>
<dbReference type="Proteomes" id="UP000682358">
    <property type="component" value="Chromosome"/>
</dbReference>
<protein>
    <submittedName>
        <fullName evidence="2">Uncharacterized protein</fullName>
    </submittedName>
</protein>
<evidence type="ECO:0000313" key="2">
    <source>
        <dbReference type="EMBL" id="QWQ20758.1"/>
    </source>
</evidence>
<evidence type="ECO:0000256" key="1">
    <source>
        <dbReference type="SAM" id="Phobius"/>
    </source>
</evidence>
<sequence length="191" mass="21588">MTKKIDIKKIIFSILALTILIVFSKMMLRGSGISHPSVRDITLVCLFFIILSSSQKAYWLIGSIIVTIYALYTPIGLTFGTPTYQYLASLIATDALETAEFFTQIPLKNYLSILVIIGGFILFKKITNSKKIQFYKNKSLIICLIIIALIDQVPFRIFNEGYQSINSLQKELETLSPYTQKSSWGVSVHFP</sequence>
<dbReference type="RefSeq" id="WP_215954289.1">
    <property type="nucleotide sequence ID" value="NZ_CP076405.1"/>
</dbReference>
<accession>A0AAJ4NIS8</accession>
<feature type="transmembrane region" description="Helical" evidence="1">
    <location>
        <begin position="139"/>
        <end position="158"/>
    </location>
</feature>
<feature type="transmembrane region" description="Helical" evidence="1">
    <location>
        <begin position="33"/>
        <end position="51"/>
    </location>
</feature>
<gene>
    <name evidence="2" type="ORF">KOF27_19745</name>
</gene>
<dbReference type="EMBL" id="CP076405">
    <property type="protein sequence ID" value="QWQ20758.1"/>
    <property type="molecule type" value="Genomic_DNA"/>
</dbReference>
<feature type="transmembrane region" description="Helical" evidence="1">
    <location>
        <begin position="58"/>
        <end position="79"/>
    </location>
</feature>
<keyword evidence="1" id="KW-1133">Transmembrane helix</keyword>
<keyword evidence="1" id="KW-0472">Membrane</keyword>
<keyword evidence="1" id="KW-0812">Transmembrane</keyword>
<reference evidence="2" key="1">
    <citation type="submission" date="2021-06" db="EMBL/GenBank/DDBJ databases">
        <title>Emergence of genetically related NDM-1-producing Providencia rettgeri strains in Argentina.</title>
        <authorList>
            <person name="Pasteran F."/>
            <person name="Meo A."/>
            <person name="Gomez S."/>
            <person name="Derdoy L."/>
            <person name="Albronoz E."/>
            <person name="Faccone D."/>
            <person name="Guerriero L."/>
            <person name="Archuby D."/>
            <person name="Tarzia A."/>
            <person name="Lopez M."/>
            <person name="Corso A."/>
        </authorList>
    </citation>
    <scope>NUCLEOTIDE SEQUENCE</scope>
    <source>
        <strain evidence="2">PreM15628</strain>
    </source>
</reference>
<dbReference type="AlphaFoldDB" id="A0AAJ4NIS8"/>
<name>A0AAJ4NIS8_PRORE</name>
<feature type="transmembrane region" description="Helical" evidence="1">
    <location>
        <begin position="7"/>
        <end position="27"/>
    </location>
</feature>
<evidence type="ECO:0000313" key="3">
    <source>
        <dbReference type="Proteomes" id="UP000682358"/>
    </source>
</evidence>